<evidence type="ECO:0000256" key="2">
    <source>
        <dbReference type="SAM" id="SignalP"/>
    </source>
</evidence>
<sequence>MKRLKTIILLVTTLVFVTACGMTQELDESLTVTKNLDTALTEEKQVMKDLLTSVDAIIPSFDKDMENGPKTGLFVEEEGALYKNYQTRQDLLKEIQAGQKNLNKYKREVERISGKNAVDVNHEQLDLISSSLQIIINNYDSLIMYMKTGFEQEEALYTSLPVDNLEDQGSVINRTYGSVTMVAEEAKTNMSYTLSLVKNYQKDASVPKK</sequence>
<organism evidence="3 4">
    <name type="scientific">Candidatus Vagococcus giribetii</name>
    <dbReference type="NCBI Taxonomy" id="2230876"/>
    <lineage>
        <taxon>Bacteria</taxon>
        <taxon>Bacillati</taxon>
        <taxon>Bacillota</taxon>
        <taxon>Bacilli</taxon>
        <taxon>Lactobacillales</taxon>
        <taxon>Enterococcaceae</taxon>
        <taxon>Vagococcus</taxon>
    </lineage>
</organism>
<reference evidence="3 4" key="1">
    <citation type="submission" date="2021-03" db="EMBL/GenBank/DDBJ databases">
        <title>Enterococcal diversity collection.</title>
        <authorList>
            <person name="Gilmore M.S."/>
            <person name="Schwartzman J."/>
            <person name="Van Tyne D."/>
            <person name="Martin M."/>
            <person name="Earl A.M."/>
            <person name="Manson A.L."/>
            <person name="Straub T."/>
            <person name="Salamzade R."/>
            <person name="Saavedra J."/>
            <person name="Lebreton F."/>
            <person name="Prichula J."/>
            <person name="Schaufler K."/>
            <person name="Gaca A."/>
            <person name="Sgardioli B."/>
            <person name="Wagenaar J."/>
            <person name="Strong T."/>
        </authorList>
    </citation>
    <scope>NUCLEOTIDE SEQUENCE [LARGE SCALE GENOMIC DNA]</scope>
    <source>
        <strain evidence="3 4">DIV0080</strain>
    </source>
</reference>
<evidence type="ECO:0000313" key="3">
    <source>
        <dbReference type="EMBL" id="MBO0477369.1"/>
    </source>
</evidence>
<keyword evidence="2" id="KW-0732">Signal</keyword>
<accession>A0ABS3HUD3</accession>
<proteinExistence type="predicted"/>
<dbReference type="Proteomes" id="UP000664857">
    <property type="component" value="Unassembled WGS sequence"/>
</dbReference>
<feature type="coiled-coil region" evidence="1">
    <location>
        <begin position="88"/>
        <end position="115"/>
    </location>
</feature>
<gene>
    <name evidence="3" type="ORF">DOK76_09810</name>
</gene>
<evidence type="ECO:0000256" key="1">
    <source>
        <dbReference type="SAM" id="Coils"/>
    </source>
</evidence>
<dbReference type="RefSeq" id="WP_206967271.1">
    <property type="nucleotide sequence ID" value="NZ_JAFLVX010000025.1"/>
</dbReference>
<keyword evidence="4" id="KW-1185">Reference proteome</keyword>
<evidence type="ECO:0000313" key="4">
    <source>
        <dbReference type="Proteomes" id="UP000664857"/>
    </source>
</evidence>
<evidence type="ECO:0008006" key="5">
    <source>
        <dbReference type="Google" id="ProtNLM"/>
    </source>
</evidence>
<feature type="chain" id="PRO_5046975949" description="Lipoprotein" evidence="2">
    <location>
        <begin position="22"/>
        <end position="209"/>
    </location>
</feature>
<dbReference type="PROSITE" id="PS51257">
    <property type="entry name" value="PROKAR_LIPOPROTEIN"/>
    <property type="match status" value="1"/>
</dbReference>
<dbReference type="EMBL" id="JAFLVX010000025">
    <property type="protein sequence ID" value="MBO0477369.1"/>
    <property type="molecule type" value="Genomic_DNA"/>
</dbReference>
<protein>
    <recommendedName>
        <fullName evidence="5">Lipoprotein</fullName>
    </recommendedName>
</protein>
<comment type="caution">
    <text evidence="3">The sequence shown here is derived from an EMBL/GenBank/DDBJ whole genome shotgun (WGS) entry which is preliminary data.</text>
</comment>
<feature type="signal peptide" evidence="2">
    <location>
        <begin position="1"/>
        <end position="21"/>
    </location>
</feature>
<keyword evidence="1" id="KW-0175">Coiled coil</keyword>
<name>A0ABS3HUD3_9ENTE</name>